<proteinExistence type="predicted"/>
<evidence type="ECO:0000256" key="1">
    <source>
        <dbReference type="SAM" id="Phobius"/>
    </source>
</evidence>
<comment type="caution">
    <text evidence="2">The sequence shown here is derived from an EMBL/GenBank/DDBJ whole genome shotgun (WGS) entry which is preliminary data.</text>
</comment>
<accession>A0ABS6BP79</accession>
<reference evidence="2 3" key="1">
    <citation type="submission" date="2021-06" db="EMBL/GenBank/DDBJ databases">
        <title>Clostridia strains as spoilage organisms.</title>
        <authorList>
            <person name="Wambui J."/>
            <person name="Stephan R."/>
            <person name="Stevens M.J.A."/>
        </authorList>
    </citation>
    <scope>NUCLEOTIDE SEQUENCE [LARGE SCALE GENOMIC DNA]</scope>
    <source>
        <strain evidence="2 3">DSM 14204</strain>
    </source>
</reference>
<keyword evidence="1" id="KW-1133">Transmembrane helix</keyword>
<gene>
    <name evidence="2" type="ORF">KPL37_00795</name>
</gene>
<sequence>MGNKINKKTISIVAIIVIILAIAGIFYVKSKESKVDASAPITATVRKASFGCVVNVTLSDAGKKQYKDVTKYQIYYNGKAINQKTVIGTATTAFPIRKENDKVAVKLLKSDKVAYSVDLELKKGEEVK</sequence>
<organism evidence="2 3">
    <name type="scientific">Clostridium frigoris</name>
    <dbReference type="NCBI Taxonomy" id="205327"/>
    <lineage>
        <taxon>Bacteria</taxon>
        <taxon>Bacillati</taxon>
        <taxon>Bacillota</taxon>
        <taxon>Clostridia</taxon>
        <taxon>Eubacteriales</taxon>
        <taxon>Clostridiaceae</taxon>
        <taxon>Clostridium</taxon>
    </lineage>
</organism>
<keyword evidence="3" id="KW-1185">Reference proteome</keyword>
<keyword evidence="1" id="KW-0812">Transmembrane</keyword>
<name>A0ABS6BP79_9CLOT</name>
<feature type="transmembrane region" description="Helical" evidence="1">
    <location>
        <begin position="9"/>
        <end position="28"/>
    </location>
</feature>
<evidence type="ECO:0000313" key="2">
    <source>
        <dbReference type="EMBL" id="MBU3158310.1"/>
    </source>
</evidence>
<dbReference type="Proteomes" id="UP000776252">
    <property type="component" value="Unassembled WGS sequence"/>
</dbReference>
<dbReference type="RefSeq" id="WP_216145282.1">
    <property type="nucleotide sequence ID" value="NZ_JAHLDV010000001.1"/>
</dbReference>
<dbReference type="EMBL" id="JAHLDV010000001">
    <property type="protein sequence ID" value="MBU3158310.1"/>
    <property type="molecule type" value="Genomic_DNA"/>
</dbReference>
<protein>
    <submittedName>
        <fullName evidence="2">Uncharacterized protein</fullName>
    </submittedName>
</protein>
<keyword evidence="1" id="KW-0472">Membrane</keyword>
<evidence type="ECO:0000313" key="3">
    <source>
        <dbReference type="Proteomes" id="UP000776252"/>
    </source>
</evidence>